<dbReference type="PANTHER" id="PTHR43233:SF1">
    <property type="entry name" value="FAMILY N-ACETYLTRANSFERASE, PUTATIVE (AFU_ORTHOLOGUE AFUA_6G03350)-RELATED"/>
    <property type="match status" value="1"/>
</dbReference>
<dbReference type="PANTHER" id="PTHR43233">
    <property type="entry name" value="FAMILY N-ACETYLTRANSFERASE, PUTATIVE (AFU_ORTHOLOGUE AFUA_6G03350)-RELATED"/>
    <property type="match status" value="1"/>
</dbReference>
<dbReference type="Gene3D" id="3.40.630.30">
    <property type="match status" value="1"/>
</dbReference>
<dbReference type="InterPro" id="IPR053144">
    <property type="entry name" value="Acetyltransferase_Butenolide"/>
</dbReference>
<dbReference type="OrthoDB" id="9775804at2"/>
<evidence type="ECO:0000259" key="1">
    <source>
        <dbReference type="PROSITE" id="PS51186"/>
    </source>
</evidence>
<dbReference type="PROSITE" id="PS51186">
    <property type="entry name" value="GNAT"/>
    <property type="match status" value="1"/>
</dbReference>
<keyword evidence="2" id="KW-0808">Transferase</keyword>
<organism evidence="2 3">
    <name type="scientific">Jannaschia pohangensis</name>
    <dbReference type="NCBI Taxonomy" id="390807"/>
    <lineage>
        <taxon>Bacteria</taxon>
        <taxon>Pseudomonadati</taxon>
        <taxon>Pseudomonadota</taxon>
        <taxon>Alphaproteobacteria</taxon>
        <taxon>Rhodobacterales</taxon>
        <taxon>Roseobacteraceae</taxon>
        <taxon>Jannaschia</taxon>
    </lineage>
</organism>
<protein>
    <submittedName>
        <fullName evidence="2">Acetyltransferase (GNAT) domain-containing protein</fullName>
    </submittedName>
</protein>
<keyword evidence="3" id="KW-1185">Reference proteome</keyword>
<accession>A0A1I3MRH2</accession>
<evidence type="ECO:0000313" key="2">
    <source>
        <dbReference type="EMBL" id="SFI99593.1"/>
    </source>
</evidence>
<dbReference type="SUPFAM" id="SSF55729">
    <property type="entry name" value="Acyl-CoA N-acyltransferases (Nat)"/>
    <property type="match status" value="1"/>
</dbReference>
<dbReference type="EMBL" id="FORA01000002">
    <property type="protein sequence ID" value="SFI99593.1"/>
    <property type="molecule type" value="Genomic_DNA"/>
</dbReference>
<reference evidence="2 3" key="1">
    <citation type="submission" date="2016-10" db="EMBL/GenBank/DDBJ databases">
        <authorList>
            <person name="de Groot N.N."/>
        </authorList>
    </citation>
    <scope>NUCLEOTIDE SEQUENCE [LARGE SCALE GENOMIC DNA]</scope>
    <source>
        <strain evidence="2 3">DSM 19073</strain>
    </source>
</reference>
<dbReference type="RefSeq" id="WP_092779655.1">
    <property type="nucleotide sequence ID" value="NZ_FORA01000002.1"/>
</dbReference>
<gene>
    <name evidence="2" type="ORF">SAMN04488095_1933</name>
</gene>
<dbReference type="Pfam" id="PF13673">
    <property type="entry name" value="Acetyltransf_10"/>
    <property type="match status" value="1"/>
</dbReference>
<sequence>MTDSALRFAWTAPSAEEFAAFRAACGWGEIGGEQARRALAGGVLTLTCRSDWALVGLGRVIGDGALYFYLQDVIVHPDWRGQGIARRLVGDLLERLRATHSSGISVGLMAATGLEEFYAGFGFAARPNAGQGAGMSLFLP</sequence>
<dbReference type="Proteomes" id="UP000199110">
    <property type="component" value="Unassembled WGS sequence"/>
</dbReference>
<dbReference type="InterPro" id="IPR000182">
    <property type="entry name" value="GNAT_dom"/>
</dbReference>
<dbReference type="GO" id="GO:0016747">
    <property type="term" value="F:acyltransferase activity, transferring groups other than amino-acyl groups"/>
    <property type="evidence" value="ECO:0007669"/>
    <property type="project" value="InterPro"/>
</dbReference>
<dbReference type="STRING" id="390807.SAMN04488095_1933"/>
<name>A0A1I3MRH2_9RHOB</name>
<evidence type="ECO:0000313" key="3">
    <source>
        <dbReference type="Proteomes" id="UP000199110"/>
    </source>
</evidence>
<feature type="domain" description="N-acetyltransferase" evidence="1">
    <location>
        <begin position="1"/>
        <end position="140"/>
    </location>
</feature>
<dbReference type="AlphaFoldDB" id="A0A1I3MRH2"/>
<proteinExistence type="predicted"/>
<dbReference type="InterPro" id="IPR016181">
    <property type="entry name" value="Acyl_CoA_acyltransferase"/>
</dbReference>
<dbReference type="CDD" id="cd04301">
    <property type="entry name" value="NAT_SF"/>
    <property type="match status" value="1"/>
</dbReference>